<keyword evidence="2" id="KW-1185">Reference proteome</keyword>
<dbReference type="AlphaFoldDB" id="A0A7X6I7P2"/>
<dbReference type="EMBL" id="VTOX01000006">
    <property type="protein sequence ID" value="NKE67506.1"/>
    <property type="molecule type" value="Genomic_DNA"/>
</dbReference>
<gene>
    <name evidence="1" type="ORF">RAMLITH_16905</name>
</gene>
<sequence length="72" mass="7612">MNLQRWLSAEHAPWPVRPGLLSRRLAAGASAGQVLIPAPGSARLRAEPTCCATVLGELPRLLAHSAASFVRS</sequence>
<reference evidence="1 2" key="1">
    <citation type="journal article" date="2020" name="Nature">
        <title>Bacterial chemolithoautotrophy via manganese oxidation.</title>
        <authorList>
            <person name="Yu H."/>
            <person name="Leadbetter J.R."/>
        </authorList>
    </citation>
    <scope>NUCLEOTIDE SEQUENCE [LARGE SCALE GENOMIC DNA]</scope>
    <source>
        <strain evidence="1 2">RBP-1</strain>
    </source>
</reference>
<protein>
    <submittedName>
        <fullName evidence="1">Uncharacterized protein</fullName>
    </submittedName>
</protein>
<name>A0A7X6I7P2_9BURK</name>
<evidence type="ECO:0000313" key="2">
    <source>
        <dbReference type="Proteomes" id="UP000521868"/>
    </source>
</evidence>
<dbReference type="RefSeq" id="WP_168108628.1">
    <property type="nucleotide sequence ID" value="NZ_VTOX01000006.1"/>
</dbReference>
<evidence type="ECO:0000313" key="1">
    <source>
        <dbReference type="EMBL" id="NKE67506.1"/>
    </source>
</evidence>
<accession>A0A7X6I7P2</accession>
<dbReference type="Proteomes" id="UP000521868">
    <property type="component" value="Unassembled WGS sequence"/>
</dbReference>
<comment type="caution">
    <text evidence="1">The sequence shown here is derived from an EMBL/GenBank/DDBJ whole genome shotgun (WGS) entry which is preliminary data.</text>
</comment>
<proteinExistence type="predicted"/>
<organism evidence="1 2">
    <name type="scientific">Ramlibacter lithotrophicus</name>
    <dbReference type="NCBI Taxonomy" id="2606681"/>
    <lineage>
        <taxon>Bacteria</taxon>
        <taxon>Pseudomonadati</taxon>
        <taxon>Pseudomonadota</taxon>
        <taxon>Betaproteobacteria</taxon>
        <taxon>Burkholderiales</taxon>
        <taxon>Comamonadaceae</taxon>
        <taxon>Ramlibacter</taxon>
    </lineage>
</organism>